<comment type="cofactor">
    <cofactor evidence="1">
        <name>[4Fe-4S] cluster</name>
        <dbReference type="ChEBI" id="CHEBI:49883"/>
    </cofactor>
</comment>
<dbReference type="PROSITE" id="PS51379">
    <property type="entry name" value="4FE4S_FER_2"/>
    <property type="match status" value="2"/>
</dbReference>
<sequence>MKIIWDRIKYGSESVKDSLYENGYANGRILVDSKRCSRCGECAAECIAGAITLGEMAEVQMDKCIFCQECIGVCKQEALTASSDYKMAHLSEKGEELRSKIFKIFNRSLVLRSVDTGSCNACMLELSATQNNFYALSRYGINFSASPRHCDGIVVTGPVTVNMKKALLKTYDAMSEPKLVIAVGSCANDGGVFKDGYGNLDKLSNILPVDLYIPGCPPSPQAIIYGLLLLMDRI</sequence>
<dbReference type="PANTHER" id="PTHR42989">
    <property type="entry name" value="HYDROGENASE-4 COMPONENT I"/>
    <property type="match status" value="1"/>
</dbReference>
<evidence type="ECO:0000256" key="5">
    <source>
        <dbReference type="ARBA" id="ARBA00023004"/>
    </source>
</evidence>
<dbReference type="Proteomes" id="UP000184342">
    <property type="component" value="Unassembled WGS sequence"/>
</dbReference>
<organism evidence="8 9">
    <name type="scientific">Parasporobacterium paucivorans DSM 15970</name>
    <dbReference type="NCBI Taxonomy" id="1122934"/>
    <lineage>
        <taxon>Bacteria</taxon>
        <taxon>Bacillati</taxon>
        <taxon>Bacillota</taxon>
        <taxon>Clostridia</taxon>
        <taxon>Lachnospirales</taxon>
        <taxon>Lachnospiraceae</taxon>
        <taxon>Parasporobacterium</taxon>
    </lineage>
</organism>
<keyword evidence="4" id="KW-0479">Metal-binding</keyword>
<feature type="domain" description="4Fe-4S ferredoxin-type" evidence="7">
    <location>
        <begin position="57"/>
        <end position="84"/>
    </location>
</feature>
<proteinExistence type="inferred from homology"/>
<accession>A0A1M6FCD5</accession>
<keyword evidence="6" id="KW-0411">Iron-sulfur</keyword>
<keyword evidence="3" id="KW-0004">4Fe-4S</keyword>
<dbReference type="EMBL" id="FQYT01000009">
    <property type="protein sequence ID" value="SHI95398.1"/>
    <property type="molecule type" value="Genomic_DNA"/>
</dbReference>
<evidence type="ECO:0000256" key="1">
    <source>
        <dbReference type="ARBA" id="ARBA00001966"/>
    </source>
</evidence>
<name>A0A1M6FCD5_9FIRM</name>
<evidence type="ECO:0000259" key="7">
    <source>
        <dbReference type="PROSITE" id="PS51379"/>
    </source>
</evidence>
<dbReference type="RefSeq" id="WP_073993367.1">
    <property type="nucleotide sequence ID" value="NZ_FQYT01000009.1"/>
</dbReference>
<dbReference type="AlphaFoldDB" id="A0A1M6FCD5"/>
<dbReference type="InterPro" id="IPR006137">
    <property type="entry name" value="NADH_UbQ_OxRdtase-like_20kDa"/>
</dbReference>
<evidence type="ECO:0000256" key="3">
    <source>
        <dbReference type="ARBA" id="ARBA00022485"/>
    </source>
</evidence>
<dbReference type="Pfam" id="PF01058">
    <property type="entry name" value="Oxidored_q6"/>
    <property type="match status" value="1"/>
</dbReference>
<dbReference type="InterPro" id="IPR017896">
    <property type="entry name" value="4Fe4S_Fe-S-bd"/>
</dbReference>
<evidence type="ECO:0000256" key="4">
    <source>
        <dbReference type="ARBA" id="ARBA00022723"/>
    </source>
</evidence>
<protein>
    <submittedName>
        <fullName evidence="8">Ni,Fe-hydrogenase III small subunit</fullName>
    </submittedName>
</protein>
<dbReference type="GO" id="GO:0051539">
    <property type="term" value="F:4 iron, 4 sulfur cluster binding"/>
    <property type="evidence" value="ECO:0007669"/>
    <property type="project" value="UniProtKB-KW"/>
</dbReference>
<dbReference type="SUPFAM" id="SSF54862">
    <property type="entry name" value="4Fe-4S ferredoxins"/>
    <property type="match status" value="1"/>
</dbReference>
<dbReference type="STRING" id="1122934.SAMN02745691_01110"/>
<reference evidence="8 9" key="1">
    <citation type="submission" date="2016-11" db="EMBL/GenBank/DDBJ databases">
        <authorList>
            <person name="Jaros S."/>
            <person name="Januszkiewicz K."/>
            <person name="Wedrychowicz H."/>
        </authorList>
    </citation>
    <scope>NUCLEOTIDE SEQUENCE [LARGE SCALE GENOMIC DNA]</scope>
    <source>
        <strain evidence="8 9">DSM 15970</strain>
    </source>
</reference>
<keyword evidence="5" id="KW-0408">Iron</keyword>
<comment type="similarity">
    <text evidence="2">Belongs to the complex I 20 kDa subunit family.</text>
</comment>
<evidence type="ECO:0000256" key="2">
    <source>
        <dbReference type="ARBA" id="ARBA00009173"/>
    </source>
</evidence>
<keyword evidence="9" id="KW-1185">Reference proteome</keyword>
<dbReference type="Gene3D" id="3.40.50.12280">
    <property type="match status" value="1"/>
</dbReference>
<dbReference type="Gene3D" id="3.30.70.20">
    <property type="match status" value="1"/>
</dbReference>
<evidence type="ECO:0000256" key="6">
    <source>
        <dbReference type="ARBA" id="ARBA00023014"/>
    </source>
</evidence>
<dbReference type="InterPro" id="IPR052375">
    <property type="entry name" value="Complex_I_20kDa-like"/>
</dbReference>
<evidence type="ECO:0000313" key="8">
    <source>
        <dbReference type="EMBL" id="SHI95398.1"/>
    </source>
</evidence>
<dbReference type="PANTHER" id="PTHR42989:SF1">
    <property type="entry name" value="FORMATE HYDROGENLYASE SUBUNIT 7-RELATED"/>
    <property type="match status" value="1"/>
</dbReference>
<dbReference type="NCBIfam" id="NF005012">
    <property type="entry name" value="PRK06411.1"/>
    <property type="match status" value="1"/>
</dbReference>
<dbReference type="GO" id="GO:0046872">
    <property type="term" value="F:metal ion binding"/>
    <property type="evidence" value="ECO:0007669"/>
    <property type="project" value="UniProtKB-KW"/>
</dbReference>
<evidence type="ECO:0000313" key="9">
    <source>
        <dbReference type="Proteomes" id="UP000184342"/>
    </source>
</evidence>
<dbReference type="OrthoDB" id="9786737at2"/>
<gene>
    <name evidence="8" type="ORF">SAMN02745691_01110</name>
</gene>
<feature type="domain" description="4Fe-4S ferredoxin-type" evidence="7">
    <location>
        <begin position="27"/>
        <end position="56"/>
    </location>
</feature>
<dbReference type="SUPFAM" id="SSF56770">
    <property type="entry name" value="HydA/Nqo6-like"/>
    <property type="match status" value="1"/>
</dbReference>